<dbReference type="CDD" id="cd00082">
    <property type="entry name" value="HisKA"/>
    <property type="match status" value="1"/>
</dbReference>
<evidence type="ECO:0000256" key="7">
    <source>
        <dbReference type="ARBA" id="ARBA00022840"/>
    </source>
</evidence>
<dbReference type="SMART" id="SM00387">
    <property type="entry name" value="HATPase_c"/>
    <property type="match status" value="1"/>
</dbReference>
<evidence type="ECO:0000313" key="12">
    <source>
        <dbReference type="EMBL" id="MDY7226727.1"/>
    </source>
</evidence>
<dbReference type="EMBL" id="JAXIVS010000003">
    <property type="protein sequence ID" value="MDY7226727.1"/>
    <property type="molecule type" value="Genomic_DNA"/>
</dbReference>
<name>A0ABU5GZV4_9BACT</name>
<keyword evidence="10" id="KW-0812">Transmembrane</keyword>
<keyword evidence="10" id="KW-1133">Transmembrane helix</keyword>
<dbReference type="Pfam" id="PF00512">
    <property type="entry name" value="HisKA"/>
    <property type="match status" value="1"/>
</dbReference>
<dbReference type="SMART" id="SM00388">
    <property type="entry name" value="HisKA"/>
    <property type="match status" value="1"/>
</dbReference>
<evidence type="ECO:0000256" key="8">
    <source>
        <dbReference type="ARBA" id="ARBA00023012"/>
    </source>
</evidence>
<dbReference type="GO" id="GO:0005524">
    <property type="term" value="F:ATP binding"/>
    <property type="evidence" value="ECO:0007669"/>
    <property type="project" value="UniProtKB-KW"/>
</dbReference>
<dbReference type="PANTHER" id="PTHR42878">
    <property type="entry name" value="TWO-COMPONENT HISTIDINE KINASE"/>
    <property type="match status" value="1"/>
</dbReference>
<dbReference type="InterPro" id="IPR036890">
    <property type="entry name" value="HATPase_C_sf"/>
</dbReference>
<keyword evidence="4" id="KW-0808">Transferase</keyword>
<dbReference type="Gene3D" id="3.30.565.10">
    <property type="entry name" value="Histidine kinase-like ATPase, C-terminal domain"/>
    <property type="match status" value="1"/>
</dbReference>
<keyword evidence="6" id="KW-0418">Kinase</keyword>
<dbReference type="PROSITE" id="PS50109">
    <property type="entry name" value="HIS_KIN"/>
    <property type="match status" value="1"/>
</dbReference>
<dbReference type="Gene3D" id="1.10.287.130">
    <property type="match status" value="1"/>
</dbReference>
<evidence type="ECO:0000256" key="3">
    <source>
        <dbReference type="ARBA" id="ARBA00022553"/>
    </source>
</evidence>
<accession>A0ABU5GZV4</accession>
<feature type="transmembrane region" description="Helical" evidence="10">
    <location>
        <begin position="197"/>
        <end position="218"/>
    </location>
</feature>
<feature type="region of interest" description="Disordered" evidence="9">
    <location>
        <begin position="131"/>
        <end position="171"/>
    </location>
</feature>
<dbReference type="InterPro" id="IPR003594">
    <property type="entry name" value="HATPase_dom"/>
</dbReference>
<dbReference type="SUPFAM" id="SSF55874">
    <property type="entry name" value="ATPase domain of HSP90 chaperone/DNA topoisomerase II/histidine kinase"/>
    <property type="match status" value="1"/>
</dbReference>
<evidence type="ECO:0000256" key="2">
    <source>
        <dbReference type="ARBA" id="ARBA00012438"/>
    </source>
</evidence>
<keyword evidence="13" id="KW-1185">Reference proteome</keyword>
<dbReference type="InterPro" id="IPR036097">
    <property type="entry name" value="HisK_dim/P_sf"/>
</dbReference>
<dbReference type="RefSeq" id="WP_321545454.1">
    <property type="nucleotide sequence ID" value="NZ_JAXIVS010000003.1"/>
</dbReference>
<evidence type="ECO:0000256" key="10">
    <source>
        <dbReference type="SAM" id="Phobius"/>
    </source>
</evidence>
<dbReference type="Proteomes" id="UP001291309">
    <property type="component" value="Unassembled WGS sequence"/>
</dbReference>
<dbReference type="PANTHER" id="PTHR42878:SF7">
    <property type="entry name" value="SENSOR HISTIDINE KINASE GLRK"/>
    <property type="match status" value="1"/>
</dbReference>
<dbReference type="InterPro" id="IPR005467">
    <property type="entry name" value="His_kinase_dom"/>
</dbReference>
<feature type="domain" description="Histidine kinase" evidence="11">
    <location>
        <begin position="243"/>
        <end position="443"/>
    </location>
</feature>
<evidence type="ECO:0000313" key="13">
    <source>
        <dbReference type="Proteomes" id="UP001291309"/>
    </source>
</evidence>
<sequence>MRWSRWGILTTAVLMGSGMMVSAWTSHSRLQGISETLTYGQGQILLAAVHQSLNSLGRRPEPEDLDRTLASFQSQGMRYLALPFHFQHEAGTAMGGAPVVEPVLPGAPPQLLIKELGERIRLIWRAPAPRLAPPRGMGPGAGPPPPGAPPRPPGGPQRPGDEPPMGAGARQPRDAPMVIEFEPVAARELVASSRRSLLISGVVSLTLLLAALAMFRWLKGREALQHQLERERHLATLGEMSAVLAHELRNPLASLKGHAQLLAEALPEGRSRTKAERVVKEALRMEDLTTSLLAFVRTGSIQRQETDPAAIVRAAAEEVDPRRIELDAGGAPGSWSLDAARMQQVLSNLLRNAVQASPEGAAVFARVATESGALLYEVRDVGTGIPPGLENVIFEPFHTQRPLGNGLGLAVARRVVELHGGSIQASNHPEGGALFRVRIPVAA</sequence>
<keyword evidence="10" id="KW-0472">Membrane</keyword>
<gene>
    <name evidence="12" type="ORF">SYV04_10025</name>
</gene>
<dbReference type="PRINTS" id="PR00344">
    <property type="entry name" value="BCTRLSENSOR"/>
</dbReference>
<keyword evidence="8" id="KW-0902">Two-component regulatory system</keyword>
<evidence type="ECO:0000256" key="1">
    <source>
        <dbReference type="ARBA" id="ARBA00000085"/>
    </source>
</evidence>
<evidence type="ECO:0000256" key="4">
    <source>
        <dbReference type="ARBA" id="ARBA00022679"/>
    </source>
</evidence>
<reference evidence="12 13" key="1">
    <citation type="submission" date="2023-12" db="EMBL/GenBank/DDBJ databases">
        <title>the genome sequence of Hyalangium sp. s54d21.</title>
        <authorList>
            <person name="Zhang X."/>
        </authorList>
    </citation>
    <scope>NUCLEOTIDE SEQUENCE [LARGE SCALE GENOMIC DNA]</scope>
    <source>
        <strain evidence="13">s54d21</strain>
    </source>
</reference>
<evidence type="ECO:0000256" key="9">
    <source>
        <dbReference type="SAM" id="MobiDB-lite"/>
    </source>
</evidence>
<organism evidence="12 13">
    <name type="scientific">Hyalangium rubrum</name>
    <dbReference type="NCBI Taxonomy" id="3103134"/>
    <lineage>
        <taxon>Bacteria</taxon>
        <taxon>Pseudomonadati</taxon>
        <taxon>Myxococcota</taxon>
        <taxon>Myxococcia</taxon>
        <taxon>Myxococcales</taxon>
        <taxon>Cystobacterineae</taxon>
        <taxon>Archangiaceae</taxon>
        <taxon>Hyalangium</taxon>
    </lineage>
</organism>
<protein>
    <recommendedName>
        <fullName evidence="2">histidine kinase</fullName>
        <ecNumber evidence="2">2.7.13.3</ecNumber>
    </recommendedName>
</protein>
<evidence type="ECO:0000259" key="11">
    <source>
        <dbReference type="PROSITE" id="PS50109"/>
    </source>
</evidence>
<comment type="caution">
    <text evidence="12">The sequence shown here is derived from an EMBL/GenBank/DDBJ whole genome shotgun (WGS) entry which is preliminary data.</text>
</comment>
<dbReference type="CDD" id="cd00075">
    <property type="entry name" value="HATPase"/>
    <property type="match status" value="1"/>
</dbReference>
<evidence type="ECO:0000256" key="6">
    <source>
        <dbReference type="ARBA" id="ARBA00022777"/>
    </source>
</evidence>
<dbReference type="EC" id="2.7.13.3" evidence="2"/>
<dbReference type="SUPFAM" id="SSF47384">
    <property type="entry name" value="Homodimeric domain of signal transducing histidine kinase"/>
    <property type="match status" value="1"/>
</dbReference>
<comment type="catalytic activity">
    <reaction evidence="1">
        <text>ATP + protein L-histidine = ADP + protein N-phospho-L-histidine.</text>
        <dbReference type="EC" id="2.7.13.3"/>
    </reaction>
</comment>
<keyword evidence="3" id="KW-0597">Phosphoprotein</keyword>
<keyword evidence="7 12" id="KW-0067">ATP-binding</keyword>
<dbReference type="Pfam" id="PF02518">
    <property type="entry name" value="HATPase_c"/>
    <property type="match status" value="1"/>
</dbReference>
<dbReference type="InterPro" id="IPR004358">
    <property type="entry name" value="Sig_transdc_His_kin-like_C"/>
</dbReference>
<feature type="compositionally biased region" description="Pro residues" evidence="9">
    <location>
        <begin position="141"/>
        <end position="156"/>
    </location>
</feature>
<proteinExistence type="predicted"/>
<dbReference type="InterPro" id="IPR003661">
    <property type="entry name" value="HisK_dim/P_dom"/>
</dbReference>
<dbReference type="InterPro" id="IPR050351">
    <property type="entry name" value="BphY/WalK/GraS-like"/>
</dbReference>
<evidence type="ECO:0000256" key="5">
    <source>
        <dbReference type="ARBA" id="ARBA00022741"/>
    </source>
</evidence>
<keyword evidence="5" id="KW-0547">Nucleotide-binding</keyword>